<comment type="caution">
    <text evidence="2">The sequence shown here is derived from an EMBL/GenBank/DDBJ whole genome shotgun (WGS) entry which is preliminary data.</text>
</comment>
<protein>
    <submittedName>
        <fullName evidence="2">T9SS type A sorting domain-containing protein</fullName>
    </submittedName>
</protein>
<sequence>MKKLYALLGVALLFSGNSFSQVIRNFTPRYTTDTKGRMVFVSNNIITTKQKPGGSPVTYTAIPPDCPASPALCKNDNENNTNIDIDNDPTTFNSSSAGLTLPDCSSVAYAALYWGAGIAKNQVNNGALPMSAGGWNQVRFKAPGGSYATVTADRIDTVNAVFHGYQAFADVTDLVRAGGSGFYTIANVKCDTVNAARQPINNAYGGWTMVIVYRDATQPLRNMTIFDGLVVITNSAGLDSRPITVTGFRAPPTGDVAARMGMIVYDGDRGQTDGFDVKRNTDNQFKSQTDAGEGAQIFANSGDAWNSSITDTTSLVTNRIPAHQNTYGYDAHVYKLNNGTKQYLRNNDNSLEFRLRTINEGYVLGVVTSEIDTHDPEMLMENTVTNLNGPAVDKGDTMLVTSRIRNTGTDVATGVRADNALPAYFRYVPNSITVNGIAKSDAGGDDEANYDASIRTVIARIGAGSSPSSGGSVSGNNAVSYNMTYKVTISQDCADIGGVTPATLLLQSKLYYRGQTTGTLDSTASRPLSENCVQAIAPDAIRLESGCGTPLPVRLLSFSGARSGTGALLKWSVEEHNDGKNYTVQSSIDGTNFTNIYSKDIPLQEGVFNYEYLDAASYSANTVYYRLVLNSIDGTVEYSRTISIRKDSNLQLDLNPNPVVSGSAVLRSSAIIDRLEWYNMNGQMVKTLANPVNGQTIQLGDLGSGIYVVKAYKAGEVVTFKMIKK</sequence>
<proteinExistence type="predicted"/>
<dbReference type="InterPro" id="IPR047589">
    <property type="entry name" value="DUF11_rpt"/>
</dbReference>
<dbReference type="NCBIfam" id="TIGR04183">
    <property type="entry name" value="Por_Secre_tail"/>
    <property type="match status" value="1"/>
</dbReference>
<keyword evidence="1" id="KW-0732">Signal</keyword>
<accession>A0ABS9KPM2</accession>
<evidence type="ECO:0000256" key="1">
    <source>
        <dbReference type="SAM" id="SignalP"/>
    </source>
</evidence>
<dbReference type="InterPro" id="IPR026444">
    <property type="entry name" value="Secre_tail"/>
</dbReference>
<dbReference type="NCBIfam" id="TIGR01451">
    <property type="entry name" value="B_ant_repeat"/>
    <property type="match status" value="1"/>
</dbReference>
<gene>
    <name evidence="2" type="ORF">LZZ85_08145</name>
</gene>
<feature type="signal peptide" evidence="1">
    <location>
        <begin position="1"/>
        <end position="20"/>
    </location>
</feature>
<evidence type="ECO:0000313" key="2">
    <source>
        <dbReference type="EMBL" id="MCG2614249.1"/>
    </source>
</evidence>
<reference evidence="2" key="1">
    <citation type="submission" date="2022-01" db="EMBL/GenBank/DDBJ databases">
        <authorList>
            <person name="Jo J.-H."/>
            <person name="Im W.-T."/>
        </authorList>
    </citation>
    <scope>NUCLEOTIDE SEQUENCE</scope>
    <source>
        <strain evidence="2">NA20</strain>
    </source>
</reference>
<organism evidence="2 3">
    <name type="scientific">Terrimonas ginsenosidimutans</name>
    <dbReference type="NCBI Taxonomy" id="2908004"/>
    <lineage>
        <taxon>Bacteria</taxon>
        <taxon>Pseudomonadati</taxon>
        <taxon>Bacteroidota</taxon>
        <taxon>Chitinophagia</taxon>
        <taxon>Chitinophagales</taxon>
        <taxon>Chitinophagaceae</taxon>
        <taxon>Terrimonas</taxon>
    </lineage>
</organism>
<dbReference type="RefSeq" id="WP_237870492.1">
    <property type="nucleotide sequence ID" value="NZ_JAKLTR010000004.1"/>
</dbReference>
<dbReference type="EMBL" id="JAKLTR010000004">
    <property type="protein sequence ID" value="MCG2614249.1"/>
    <property type="molecule type" value="Genomic_DNA"/>
</dbReference>
<keyword evidence="3" id="KW-1185">Reference proteome</keyword>
<feature type="chain" id="PRO_5047135048" evidence="1">
    <location>
        <begin position="21"/>
        <end position="725"/>
    </location>
</feature>
<name>A0ABS9KPM2_9BACT</name>
<evidence type="ECO:0000313" key="3">
    <source>
        <dbReference type="Proteomes" id="UP001165367"/>
    </source>
</evidence>
<dbReference type="Proteomes" id="UP001165367">
    <property type="component" value="Unassembled WGS sequence"/>
</dbReference>